<evidence type="ECO:0000256" key="1">
    <source>
        <dbReference type="SAM" id="SignalP"/>
    </source>
</evidence>
<keyword evidence="3" id="KW-1185">Reference proteome</keyword>
<evidence type="ECO:0000313" key="3">
    <source>
        <dbReference type="Proteomes" id="UP000694865"/>
    </source>
</evidence>
<proteinExistence type="predicted"/>
<protein>
    <submittedName>
        <fullName evidence="4">Uncharacterized protein LOC100372173 isoform X1</fullName>
    </submittedName>
    <submittedName>
        <fullName evidence="5">Uncharacterized protein LOC100372173 isoform X2</fullName>
    </submittedName>
</protein>
<dbReference type="RefSeq" id="XP_006818954.1">
    <property type="nucleotide sequence ID" value="XM_006818891.1"/>
</dbReference>
<feature type="chain" id="PRO_5045021221" evidence="1">
    <location>
        <begin position="18"/>
        <end position="230"/>
    </location>
</feature>
<gene>
    <name evidence="4 5" type="primary">LOC100372173</name>
</gene>
<dbReference type="Pfam" id="PF03351">
    <property type="entry name" value="DOMON"/>
    <property type="match status" value="1"/>
</dbReference>
<dbReference type="GeneID" id="100372173"/>
<evidence type="ECO:0000313" key="5">
    <source>
        <dbReference type="RefSeq" id="XP_006818954.1"/>
    </source>
</evidence>
<dbReference type="PROSITE" id="PS50836">
    <property type="entry name" value="DOMON"/>
    <property type="match status" value="1"/>
</dbReference>
<organism evidence="3 5">
    <name type="scientific">Saccoglossus kowalevskii</name>
    <name type="common">Acorn worm</name>
    <dbReference type="NCBI Taxonomy" id="10224"/>
    <lineage>
        <taxon>Eukaryota</taxon>
        <taxon>Metazoa</taxon>
        <taxon>Hemichordata</taxon>
        <taxon>Enteropneusta</taxon>
        <taxon>Harrimaniidae</taxon>
        <taxon>Saccoglossus</taxon>
    </lineage>
</organism>
<feature type="domain" description="DOMON" evidence="2">
    <location>
        <begin position="43"/>
        <end position="164"/>
    </location>
</feature>
<dbReference type="InterPro" id="IPR042789">
    <property type="entry name" value="FRRS1L"/>
</dbReference>
<dbReference type="Proteomes" id="UP000694865">
    <property type="component" value="Unplaced"/>
</dbReference>
<evidence type="ECO:0000259" key="2">
    <source>
        <dbReference type="PROSITE" id="PS50836"/>
    </source>
</evidence>
<keyword evidence="1" id="KW-0732">Signal</keyword>
<dbReference type="PANTHER" id="PTHR46902:SF1">
    <property type="entry name" value="DOMON DOMAIN-CONTAINING PROTEIN FRRS1L"/>
    <property type="match status" value="1"/>
</dbReference>
<name>A0ABM0MG13_SACKO</name>
<reference evidence="4 5" key="1">
    <citation type="submission" date="2025-05" db="UniProtKB">
        <authorList>
            <consortium name="RefSeq"/>
        </authorList>
    </citation>
    <scope>IDENTIFICATION</scope>
    <source>
        <tissue evidence="4 5">Testes</tissue>
    </source>
</reference>
<evidence type="ECO:0000313" key="4">
    <source>
        <dbReference type="RefSeq" id="XP_002736753.1"/>
    </source>
</evidence>
<dbReference type="RefSeq" id="XP_002736753.1">
    <property type="nucleotide sequence ID" value="XM_002736707.2"/>
</dbReference>
<sequence>MMSLMLICALLPVVAMAAVSNAGCGSTKACFKSPEGCTLYTDCTFFLSYVDNAEMSAVDFEMLADRSGTDGSGWAGVGFSTDKSMGSDSVVMCMKPASEEGAVQTAFTTGTTNALTGTDGLSNGVVTVTNNILECSFTRNYSINGNANFYDIESTSYYFLIGTGPITSGTPTEHEDYPCASDMKLDITSKDDIMCSDAHHSSEESNNVAIMSPAAHLIIFMCGLVMALFY</sequence>
<dbReference type="SMART" id="SM00664">
    <property type="entry name" value="DoH"/>
    <property type="match status" value="1"/>
</dbReference>
<accession>A0ABM0MG13</accession>
<dbReference type="PANTHER" id="PTHR46902">
    <property type="entry name" value="DOMON DOMAIN-CONTAINING PROTEIN FRRS1L"/>
    <property type="match status" value="1"/>
</dbReference>
<feature type="signal peptide" evidence="1">
    <location>
        <begin position="1"/>
        <end position="17"/>
    </location>
</feature>
<dbReference type="InterPro" id="IPR005018">
    <property type="entry name" value="DOMON_domain"/>
</dbReference>